<proteinExistence type="predicted"/>
<evidence type="ECO:0000313" key="1">
    <source>
        <dbReference type="EMBL" id="NJP96015.1"/>
    </source>
</evidence>
<comment type="caution">
    <text evidence="1">The sequence shown here is derived from an EMBL/GenBank/DDBJ whole genome shotgun (WGS) entry which is preliminary data.</text>
</comment>
<protein>
    <submittedName>
        <fullName evidence="1">Ester cyclase</fullName>
    </submittedName>
</protein>
<dbReference type="InterPro" id="IPR032710">
    <property type="entry name" value="NTF2-like_dom_sf"/>
</dbReference>
<evidence type="ECO:0000313" key="2">
    <source>
        <dbReference type="Proteomes" id="UP000696294"/>
    </source>
</evidence>
<name>A0ABX1BE12_9ACTN</name>
<reference evidence="1 2" key="1">
    <citation type="submission" date="2020-03" db="EMBL/GenBank/DDBJ databases">
        <title>WGS of actinomycetes isolated from Thailand.</title>
        <authorList>
            <person name="Thawai C."/>
        </authorList>
    </citation>
    <scope>NUCLEOTIDE SEQUENCE [LARGE SCALE GENOMIC DNA]</scope>
    <source>
        <strain evidence="1 2">FMUSA5-5</strain>
    </source>
</reference>
<dbReference type="Pfam" id="PF07366">
    <property type="entry name" value="SnoaL"/>
    <property type="match status" value="1"/>
</dbReference>
<dbReference type="InterPro" id="IPR009959">
    <property type="entry name" value="Cyclase_SnoaL-like"/>
</dbReference>
<sequence length="158" mass="17615">MSEELTPAAVVRAHSQAKTSGDITGALAWCHQDVIFETIAFQSAAHGIDAARRQFQGFLGAFPDYSVQLEDLREMDDLVLGVGRIAGTMKGPLAGIEPTGRAFDLPFVCLWYVHDGLITLERFFYDFNEMCEHLGIDTTTAANRFRTWRERADAMIAR</sequence>
<dbReference type="SUPFAM" id="SSF54427">
    <property type="entry name" value="NTF2-like"/>
    <property type="match status" value="1"/>
</dbReference>
<keyword evidence="2" id="KW-1185">Reference proteome</keyword>
<dbReference type="EMBL" id="JAATEP010000044">
    <property type="protein sequence ID" value="NJP96015.1"/>
    <property type="molecule type" value="Genomic_DNA"/>
</dbReference>
<accession>A0ABX1BE12</accession>
<gene>
    <name evidence="1" type="ORF">HCN51_42395</name>
</gene>
<dbReference type="Gene3D" id="3.10.450.50">
    <property type="match status" value="1"/>
</dbReference>
<organism evidence="1 2">
    <name type="scientific">Nonomuraea composti</name>
    <dbReference type="NCBI Taxonomy" id="2720023"/>
    <lineage>
        <taxon>Bacteria</taxon>
        <taxon>Bacillati</taxon>
        <taxon>Actinomycetota</taxon>
        <taxon>Actinomycetes</taxon>
        <taxon>Streptosporangiales</taxon>
        <taxon>Streptosporangiaceae</taxon>
        <taxon>Nonomuraea</taxon>
    </lineage>
</organism>
<dbReference type="Proteomes" id="UP000696294">
    <property type="component" value="Unassembled WGS sequence"/>
</dbReference>